<keyword evidence="2" id="KW-1277">Toxin-antitoxin system</keyword>
<protein>
    <submittedName>
        <fullName evidence="3">mRNA interferase RelE/StbE</fullName>
    </submittedName>
</protein>
<proteinExistence type="inferred from homology"/>
<dbReference type="InterPro" id="IPR035093">
    <property type="entry name" value="RelE/ParE_toxin_dom_sf"/>
</dbReference>
<dbReference type="EMBL" id="FNOW01000038">
    <property type="protein sequence ID" value="SDY20579.1"/>
    <property type="molecule type" value="Genomic_DNA"/>
</dbReference>
<sequence length="92" mass="10964">MPFSIIYHPDVKKRDIPTINGNLHQRLKKAIETRLMTAPQDYGEPLRKTLKGYWKLRVGDYRIVFRIEGQEILILGICHRKDVYPLMESRRQ</sequence>
<dbReference type="InterPro" id="IPR007712">
    <property type="entry name" value="RelE/ParE_toxin"/>
</dbReference>
<evidence type="ECO:0000256" key="1">
    <source>
        <dbReference type="ARBA" id="ARBA00006226"/>
    </source>
</evidence>
<dbReference type="Pfam" id="PF05016">
    <property type="entry name" value="ParE_toxin"/>
    <property type="match status" value="1"/>
</dbReference>
<reference evidence="4" key="1">
    <citation type="submission" date="2016-10" db="EMBL/GenBank/DDBJ databases">
        <authorList>
            <person name="Varghese N."/>
            <person name="Submissions S."/>
        </authorList>
    </citation>
    <scope>NUCLEOTIDE SEQUENCE [LARGE SCALE GENOMIC DNA]</scope>
    <source>
        <strain evidence="4">DSM 173</strain>
    </source>
</reference>
<dbReference type="STRING" id="61595.SAMN05421644_1387"/>
<comment type="similarity">
    <text evidence="1">Belongs to the RelE toxin family.</text>
</comment>
<keyword evidence="4" id="KW-1185">Reference proteome</keyword>
<accession>A0A1H3I0E1</accession>
<dbReference type="SUPFAM" id="SSF143011">
    <property type="entry name" value="RelE-like"/>
    <property type="match status" value="1"/>
</dbReference>
<evidence type="ECO:0000256" key="2">
    <source>
        <dbReference type="ARBA" id="ARBA00022649"/>
    </source>
</evidence>
<evidence type="ECO:0000313" key="3">
    <source>
        <dbReference type="EMBL" id="SDY20579.1"/>
    </source>
</evidence>
<dbReference type="AlphaFoldDB" id="A0A1H3I0E1"/>
<dbReference type="PANTHER" id="PTHR35601:SF1">
    <property type="entry name" value="TOXIN RELE"/>
    <property type="match status" value="1"/>
</dbReference>
<dbReference type="Proteomes" id="UP000198672">
    <property type="component" value="Unassembled WGS sequence"/>
</dbReference>
<gene>
    <name evidence="3" type="ORF">SAMN05421644_1387</name>
</gene>
<evidence type="ECO:0000313" key="4">
    <source>
        <dbReference type="Proteomes" id="UP000198672"/>
    </source>
</evidence>
<name>A0A1H3I0E1_ALLWA</name>
<dbReference type="PANTHER" id="PTHR35601">
    <property type="entry name" value="TOXIN RELE"/>
    <property type="match status" value="1"/>
</dbReference>
<organism evidence="3 4">
    <name type="scientific">Allochromatium warmingii</name>
    <name type="common">Chromatium warmingii</name>
    <dbReference type="NCBI Taxonomy" id="61595"/>
    <lineage>
        <taxon>Bacteria</taxon>
        <taxon>Pseudomonadati</taxon>
        <taxon>Pseudomonadota</taxon>
        <taxon>Gammaproteobacteria</taxon>
        <taxon>Chromatiales</taxon>
        <taxon>Chromatiaceae</taxon>
        <taxon>Allochromatium</taxon>
    </lineage>
</organism>
<dbReference type="Gene3D" id="3.30.2310.20">
    <property type="entry name" value="RelE-like"/>
    <property type="match status" value="1"/>
</dbReference>